<dbReference type="InterPro" id="IPR003594">
    <property type="entry name" value="HATPase_dom"/>
</dbReference>
<evidence type="ECO:0000256" key="7">
    <source>
        <dbReference type="ARBA" id="ARBA00023012"/>
    </source>
</evidence>
<sequence length="556" mass="60261">MSHVLPSHEPAQESLTGRLFFAEDPDPRVLQGVFALMCCLSGALLVAGGSTATLDSWPGLALVILLGLSGLAALVPWDHVPTWALWVLPLADMALLGMARLSDSSNGIGILVVVPAIWLGRQFGRRGAVVSGMAAVLLVGVPSIAYFGVSGTDLARLVVIPLVAAWAAAAVAAGIEAIERGRREAERRGERLTEALEELDHQRLFSQAILDTVDVGLVLLDKDGDYRAMNRRHADFMRLAFPDGHDGRAGQTGRVYLADGTTPYTSEQMPTTRAARGEEFDDARMWVGADPRTRRALSVSARSVVNEQGEFAGAALAYKDVTDFMRALRVKDEFVSSVSHELRTPLTSIRGYVDLLLEQPGLDEESTQFLGIVSRNADRLDRLVADLLHTAQVDEGPMHVVRTRTDLSAVVRESVEAALPVADIAGLYLDLETPEHLWVMVDAQRIAQVVDNLISNAIKYTQQGGVSVRVTEDLTRVEIAVSDTGIGIEARDRDRLFTRFFRARHAEEQSIQGVGLGLSITKSIVESHGGRIEVESEIGKGSVFRVRLPLDAVAAE</sequence>
<feature type="transmembrane region" description="Helical" evidence="9">
    <location>
        <begin position="128"/>
        <end position="148"/>
    </location>
</feature>
<dbReference type="EMBL" id="JBHSKD010000021">
    <property type="protein sequence ID" value="MFC5178190.1"/>
    <property type="molecule type" value="Genomic_DNA"/>
</dbReference>
<dbReference type="EC" id="2.7.13.3" evidence="3"/>
<comment type="caution">
    <text evidence="11">The sequence shown here is derived from an EMBL/GenBank/DDBJ whole genome shotgun (WGS) entry which is preliminary data.</text>
</comment>
<keyword evidence="11" id="KW-0067">ATP-binding</keyword>
<dbReference type="InterPro" id="IPR050736">
    <property type="entry name" value="Sensor_HK_Regulatory"/>
</dbReference>
<dbReference type="Gene3D" id="1.10.287.130">
    <property type="match status" value="1"/>
</dbReference>
<protein>
    <recommendedName>
        <fullName evidence="3">histidine kinase</fullName>
        <ecNumber evidence="3">2.7.13.3</ecNumber>
    </recommendedName>
</protein>
<evidence type="ECO:0000313" key="11">
    <source>
        <dbReference type="EMBL" id="MFC5178190.1"/>
    </source>
</evidence>
<keyword evidence="9" id="KW-0472">Membrane</keyword>
<comment type="catalytic activity">
    <reaction evidence="1">
        <text>ATP + protein L-histidine = ADP + protein N-phospho-L-histidine.</text>
        <dbReference type="EC" id="2.7.13.3"/>
    </reaction>
</comment>
<dbReference type="PANTHER" id="PTHR43711">
    <property type="entry name" value="TWO-COMPONENT HISTIDINE KINASE"/>
    <property type="match status" value="1"/>
</dbReference>
<dbReference type="SUPFAM" id="SSF55785">
    <property type="entry name" value="PYP-like sensor domain (PAS domain)"/>
    <property type="match status" value="1"/>
</dbReference>
<name>A0ABW0BLG2_9ACTN</name>
<keyword evidence="8" id="KW-0175">Coiled coil</keyword>
<feature type="coiled-coil region" evidence="8">
    <location>
        <begin position="175"/>
        <end position="202"/>
    </location>
</feature>
<dbReference type="Pfam" id="PF02518">
    <property type="entry name" value="HATPase_c"/>
    <property type="match status" value="1"/>
</dbReference>
<evidence type="ECO:0000256" key="3">
    <source>
        <dbReference type="ARBA" id="ARBA00012438"/>
    </source>
</evidence>
<gene>
    <name evidence="11" type="ORF">ACFPGP_16035</name>
</gene>
<dbReference type="InterPro" id="IPR003661">
    <property type="entry name" value="HisK_dim/P_dom"/>
</dbReference>
<organism evidence="11 12">
    <name type="scientific">Nocardioides taihuensis</name>
    <dbReference type="NCBI Taxonomy" id="1835606"/>
    <lineage>
        <taxon>Bacteria</taxon>
        <taxon>Bacillati</taxon>
        <taxon>Actinomycetota</taxon>
        <taxon>Actinomycetes</taxon>
        <taxon>Propionibacteriales</taxon>
        <taxon>Nocardioidaceae</taxon>
        <taxon>Nocardioides</taxon>
    </lineage>
</organism>
<evidence type="ECO:0000313" key="12">
    <source>
        <dbReference type="Proteomes" id="UP001596087"/>
    </source>
</evidence>
<dbReference type="PRINTS" id="PR00344">
    <property type="entry name" value="BCTRLSENSOR"/>
</dbReference>
<dbReference type="InterPro" id="IPR036890">
    <property type="entry name" value="HATPase_C_sf"/>
</dbReference>
<dbReference type="CDD" id="cd16922">
    <property type="entry name" value="HATPase_EvgS-ArcB-TorS-like"/>
    <property type="match status" value="1"/>
</dbReference>
<dbReference type="CDD" id="cd00082">
    <property type="entry name" value="HisKA"/>
    <property type="match status" value="1"/>
</dbReference>
<keyword evidence="12" id="KW-1185">Reference proteome</keyword>
<evidence type="ECO:0000256" key="6">
    <source>
        <dbReference type="ARBA" id="ARBA00022777"/>
    </source>
</evidence>
<keyword evidence="5" id="KW-0808">Transferase</keyword>
<comment type="subcellular location">
    <subcellularLocation>
        <location evidence="2">Cell membrane</location>
    </subcellularLocation>
</comment>
<feature type="domain" description="Histidine kinase" evidence="10">
    <location>
        <begin position="337"/>
        <end position="552"/>
    </location>
</feature>
<evidence type="ECO:0000256" key="4">
    <source>
        <dbReference type="ARBA" id="ARBA00022553"/>
    </source>
</evidence>
<evidence type="ECO:0000256" key="5">
    <source>
        <dbReference type="ARBA" id="ARBA00022679"/>
    </source>
</evidence>
<evidence type="ECO:0000256" key="1">
    <source>
        <dbReference type="ARBA" id="ARBA00000085"/>
    </source>
</evidence>
<feature type="transmembrane region" description="Helical" evidence="9">
    <location>
        <begin position="154"/>
        <end position="178"/>
    </location>
</feature>
<evidence type="ECO:0000256" key="8">
    <source>
        <dbReference type="SAM" id="Coils"/>
    </source>
</evidence>
<dbReference type="InterPro" id="IPR005467">
    <property type="entry name" value="His_kinase_dom"/>
</dbReference>
<dbReference type="PANTHER" id="PTHR43711:SF1">
    <property type="entry name" value="HISTIDINE KINASE 1"/>
    <property type="match status" value="1"/>
</dbReference>
<keyword evidence="9" id="KW-0812">Transmembrane</keyword>
<dbReference type="SUPFAM" id="SSF55874">
    <property type="entry name" value="ATPase domain of HSP90 chaperone/DNA topoisomerase II/histidine kinase"/>
    <property type="match status" value="1"/>
</dbReference>
<dbReference type="Gene3D" id="3.30.565.10">
    <property type="entry name" value="Histidine kinase-like ATPase, C-terminal domain"/>
    <property type="match status" value="1"/>
</dbReference>
<evidence type="ECO:0000259" key="10">
    <source>
        <dbReference type="PROSITE" id="PS50109"/>
    </source>
</evidence>
<dbReference type="PROSITE" id="PS50109">
    <property type="entry name" value="HIS_KIN"/>
    <property type="match status" value="1"/>
</dbReference>
<dbReference type="Gene3D" id="3.30.450.20">
    <property type="entry name" value="PAS domain"/>
    <property type="match status" value="1"/>
</dbReference>
<dbReference type="SMART" id="SM00388">
    <property type="entry name" value="HisKA"/>
    <property type="match status" value="1"/>
</dbReference>
<keyword evidence="11" id="KW-0547">Nucleotide-binding</keyword>
<dbReference type="SMART" id="SM00387">
    <property type="entry name" value="HATPase_c"/>
    <property type="match status" value="1"/>
</dbReference>
<dbReference type="InterPro" id="IPR036097">
    <property type="entry name" value="HisK_dim/P_sf"/>
</dbReference>
<dbReference type="GO" id="GO:0005524">
    <property type="term" value="F:ATP binding"/>
    <property type="evidence" value="ECO:0007669"/>
    <property type="project" value="UniProtKB-KW"/>
</dbReference>
<dbReference type="SUPFAM" id="SSF47384">
    <property type="entry name" value="Homodimeric domain of signal transducing histidine kinase"/>
    <property type="match status" value="1"/>
</dbReference>
<feature type="transmembrane region" description="Helical" evidence="9">
    <location>
        <begin position="29"/>
        <end position="47"/>
    </location>
</feature>
<proteinExistence type="predicted"/>
<keyword evidence="7" id="KW-0902">Two-component regulatory system</keyword>
<dbReference type="InterPro" id="IPR035965">
    <property type="entry name" value="PAS-like_dom_sf"/>
</dbReference>
<feature type="transmembrane region" description="Helical" evidence="9">
    <location>
        <begin position="59"/>
        <end position="77"/>
    </location>
</feature>
<accession>A0ABW0BLG2</accession>
<dbReference type="RefSeq" id="WP_378591769.1">
    <property type="nucleotide sequence ID" value="NZ_JBHSKD010000021.1"/>
</dbReference>
<evidence type="ECO:0000256" key="9">
    <source>
        <dbReference type="SAM" id="Phobius"/>
    </source>
</evidence>
<dbReference type="Proteomes" id="UP001596087">
    <property type="component" value="Unassembled WGS sequence"/>
</dbReference>
<dbReference type="InterPro" id="IPR004358">
    <property type="entry name" value="Sig_transdc_His_kin-like_C"/>
</dbReference>
<dbReference type="Pfam" id="PF00512">
    <property type="entry name" value="HisKA"/>
    <property type="match status" value="1"/>
</dbReference>
<keyword evidence="6" id="KW-0418">Kinase</keyword>
<keyword evidence="9" id="KW-1133">Transmembrane helix</keyword>
<keyword evidence="4" id="KW-0597">Phosphoprotein</keyword>
<evidence type="ECO:0000256" key="2">
    <source>
        <dbReference type="ARBA" id="ARBA00004236"/>
    </source>
</evidence>
<reference evidence="12" key="1">
    <citation type="journal article" date="2019" name="Int. J. Syst. Evol. Microbiol.">
        <title>The Global Catalogue of Microorganisms (GCM) 10K type strain sequencing project: providing services to taxonomists for standard genome sequencing and annotation.</title>
        <authorList>
            <consortium name="The Broad Institute Genomics Platform"/>
            <consortium name="The Broad Institute Genome Sequencing Center for Infectious Disease"/>
            <person name="Wu L."/>
            <person name="Ma J."/>
        </authorList>
    </citation>
    <scope>NUCLEOTIDE SEQUENCE [LARGE SCALE GENOMIC DNA]</scope>
    <source>
        <strain evidence="12">DFY41</strain>
    </source>
</reference>